<reference evidence="2 3" key="1">
    <citation type="submission" date="2021-03" db="EMBL/GenBank/DDBJ databases">
        <title>Sequencing the genomes of 1000 actinobacteria strains.</title>
        <authorList>
            <person name="Klenk H.-P."/>
        </authorList>
    </citation>
    <scope>NUCLEOTIDE SEQUENCE [LARGE SCALE GENOMIC DNA]</scope>
    <source>
        <strain evidence="2 3">DSM 45256</strain>
    </source>
</reference>
<organism evidence="2 3">
    <name type="scientific">Pseudonocardia parietis</name>
    <dbReference type="NCBI Taxonomy" id="570936"/>
    <lineage>
        <taxon>Bacteria</taxon>
        <taxon>Bacillati</taxon>
        <taxon>Actinomycetota</taxon>
        <taxon>Actinomycetes</taxon>
        <taxon>Pseudonocardiales</taxon>
        <taxon>Pseudonocardiaceae</taxon>
        <taxon>Pseudonocardia</taxon>
    </lineage>
</organism>
<sequence length="116" mass="13158">MIKIVALLKRRAGLSAAEFAEYYEQRHAPLFARIIPPEVEQAITHYIQNHAVDLGGRDAAWDCVTEIGFRDLAGMRVWSDWYAGPRGAVLREDEETFMDTAARVVVVTDERRPVDV</sequence>
<name>A0ABS4VXL4_9PSEU</name>
<dbReference type="SUPFAM" id="SSF54909">
    <property type="entry name" value="Dimeric alpha+beta barrel"/>
    <property type="match status" value="1"/>
</dbReference>
<dbReference type="InterPro" id="IPR011008">
    <property type="entry name" value="Dimeric_a/b-barrel"/>
</dbReference>
<dbReference type="Pfam" id="PF07110">
    <property type="entry name" value="EthD"/>
    <property type="match status" value="1"/>
</dbReference>
<accession>A0ABS4VXL4</accession>
<evidence type="ECO:0000313" key="3">
    <source>
        <dbReference type="Proteomes" id="UP001519295"/>
    </source>
</evidence>
<keyword evidence="3" id="KW-1185">Reference proteome</keyword>
<dbReference type="EMBL" id="JAGINU010000001">
    <property type="protein sequence ID" value="MBP2368546.1"/>
    <property type="molecule type" value="Genomic_DNA"/>
</dbReference>
<dbReference type="Gene3D" id="3.30.70.100">
    <property type="match status" value="1"/>
</dbReference>
<protein>
    <recommendedName>
        <fullName evidence="1">EthD domain-containing protein</fullName>
    </recommendedName>
</protein>
<feature type="domain" description="EthD" evidence="1">
    <location>
        <begin position="12"/>
        <end position="100"/>
    </location>
</feature>
<evidence type="ECO:0000313" key="2">
    <source>
        <dbReference type="EMBL" id="MBP2368546.1"/>
    </source>
</evidence>
<dbReference type="InterPro" id="IPR009799">
    <property type="entry name" value="EthD_dom"/>
</dbReference>
<gene>
    <name evidence="2" type="ORF">JOF36_004242</name>
</gene>
<proteinExistence type="predicted"/>
<dbReference type="Proteomes" id="UP001519295">
    <property type="component" value="Unassembled WGS sequence"/>
</dbReference>
<evidence type="ECO:0000259" key="1">
    <source>
        <dbReference type="Pfam" id="PF07110"/>
    </source>
</evidence>
<dbReference type="RefSeq" id="WP_210029866.1">
    <property type="nucleotide sequence ID" value="NZ_JAGINU010000001.1"/>
</dbReference>
<comment type="caution">
    <text evidence="2">The sequence shown here is derived from an EMBL/GenBank/DDBJ whole genome shotgun (WGS) entry which is preliminary data.</text>
</comment>